<keyword evidence="2" id="KW-1133">Transmembrane helix</keyword>
<evidence type="ECO:0000313" key="4">
    <source>
        <dbReference type="Proteomes" id="UP001153069"/>
    </source>
</evidence>
<feature type="compositionally biased region" description="Polar residues" evidence="1">
    <location>
        <begin position="82"/>
        <end position="91"/>
    </location>
</feature>
<dbReference type="Gene3D" id="3.80.10.10">
    <property type="entry name" value="Ribonuclease Inhibitor"/>
    <property type="match status" value="1"/>
</dbReference>
<feature type="compositionally biased region" description="Low complexity" evidence="1">
    <location>
        <begin position="102"/>
        <end position="112"/>
    </location>
</feature>
<feature type="region of interest" description="Disordered" evidence="1">
    <location>
        <begin position="69"/>
        <end position="117"/>
    </location>
</feature>
<dbReference type="AlphaFoldDB" id="A0A9N8EWS4"/>
<evidence type="ECO:0000256" key="1">
    <source>
        <dbReference type="SAM" id="MobiDB-lite"/>
    </source>
</evidence>
<feature type="compositionally biased region" description="Low complexity" evidence="1">
    <location>
        <begin position="32"/>
        <end position="42"/>
    </location>
</feature>
<gene>
    <name evidence="3" type="ORF">SEMRO_1928_G306040.1</name>
</gene>
<dbReference type="PANTHER" id="PTHR46662:SF104">
    <property type="entry name" value="GPI-ANCHORED ADHESIN-LIKE PROTEIN PGA55-RELATED"/>
    <property type="match status" value="1"/>
</dbReference>
<keyword evidence="2" id="KW-0812">Transmembrane</keyword>
<dbReference type="EMBL" id="CAICTM010001926">
    <property type="protein sequence ID" value="CAB9527029.1"/>
    <property type="molecule type" value="Genomic_DNA"/>
</dbReference>
<feature type="compositionally biased region" description="Basic and acidic residues" evidence="1">
    <location>
        <begin position="43"/>
        <end position="52"/>
    </location>
</feature>
<comment type="caution">
    <text evidence="3">The sequence shown here is derived from an EMBL/GenBank/DDBJ whole genome shotgun (WGS) entry which is preliminary data.</text>
</comment>
<evidence type="ECO:0000256" key="2">
    <source>
        <dbReference type="SAM" id="Phobius"/>
    </source>
</evidence>
<reference evidence="3" key="1">
    <citation type="submission" date="2020-06" db="EMBL/GenBank/DDBJ databases">
        <authorList>
            <consortium name="Plant Systems Biology data submission"/>
        </authorList>
    </citation>
    <scope>NUCLEOTIDE SEQUENCE</scope>
    <source>
        <strain evidence="3">D6</strain>
    </source>
</reference>
<dbReference type="OrthoDB" id="205182at2759"/>
<proteinExistence type="predicted"/>
<dbReference type="InterPro" id="IPR032675">
    <property type="entry name" value="LRR_dom_sf"/>
</dbReference>
<evidence type="ECO:0000313" key="3">
    <source>
        <dbReference type="EMBL" id="CAB9527029.1"/>
    </source>
</evidence>
<protein>
    <submittedName>
        <fullName evidence="3">Leucine Rich Repeat</fullName>
    </submittedName>
</protein>
<sequence>MANRMDKTSTLPSSAAPCPQQETLPLSAPLDSSISMSRMTTSSEREANSCARHHVEIDVDEIEAALAVQGGSERKAAATLPAQENTSTSNGQLKKPPPAQPPSSTSSSTSKLACDKSSKMAAMAPTVASIPFVEDDDLSSRASTASSIHCNNYYDDPYIPSHMANALMEGLQPMPNHHLSNQNGNEKRYLDDNGFDIRTPGAHAVGGRPPFASPTCSRIQTSSPFISSTAAQHASTEDEELALSANVVEEGVDPRAMGNSSGNHTRQHLRRTPLEVIEGKAIPSSSDPSASSSTKESKWVYLFMVVLALGAAVLMVMILILQGNKNDTSAPPSSIPAAVTLSPTTTTARQRVDYPPFQDDLPADILADLQQDPDSPTAKANAWMNNDPHLERYSKGRQRQRFAFVTFYHATGGPDWLHQDHWLDYTVSECRWYSSFDPLHNNAYPAIYDDARICDDDENLLVFDLHGNNLRGLLPGLTHFYPKLRYMDVSDNHLYGPPPLLASKLTDLEAFIISNNQLEGQLVGDAGFVAFNVRIVKMDSNAISAHLNPVFRVMPKLQVMNITSNQFHMHVGTELAYTPDMIYLGMADNQLYGSLPSEVGTLANLKTLDLANNAALTGSIPSEWSHLEELALLDLSGTSLTGAIPSALCDQQQKDTALEILANCSHMDCCQL</sequence>
<organism evidence="3 4">
    <name type="scientific">Seminavis robusta</name>
    <dbReference type="NCBI Taxonomy" id="568900"/>
    <lineage>
        <taxon>Eukaryota</taxon>
        <taxon>Sar</taxon>
        <taxon>Stramenopiles</taxon>
        <taxon>Ochrophyta</taxon>
        <taxon>Bacillariophyta</taxon>
        <taxon>Bacillariophyceae</taxon>
        <taxon>Bacillariophycidae</taxon>
        <taxon>Naviculales</taxon>
        <taxon>Naviculaceae</taxon>
        <taxon>Seminavis</taxon>
    </lineage>
</organism>
<accession>A0A9N8EWS4</accession>
<keyword evidence="4" id="KW-1185">Reference proteome</keyword>
<dbReference type="SUPFAM" id="SSF52058">
    <property type="entry name" value="L domain-like"/>
    <property type="match status" value="1"/>
</dbReference>
<feature type="transmembrane region" description="Helical" evidence="2">
    <location>
        <begin position="299"/>
        <end position="321"/>
    </location>
</feature>
<dbReference type="PANTHER" id="PTHR46662">
    <property type="entry name" value="DI-GLUCOSE BINDING PROTEIN WITH LEUCINE-RICH REPEAT DOMAIN-CONTAINING PROTEIN"/>
    <property type="match status" value="1"/>
</dbReference>
<name>A0A9N8EWS4_9STRA</name>
<keyword evidence="2" id="KW-0472">Membrane</keyword>
<dbReference type="Proteomes" id="UP001153069">
    <property type="component" value="Unassembled WGS sequence"/>
</dbReference>
<feature type="region of interest" description="Disordered" evidence="1">
    <location>
        <begin position="1"/>
        <end position="52"/>
    </location>
</feature>